<reference evidence="4" key="1">
    <citation type="submission" date="2022-11" db="UniProtKB">
        <authorList>
            <consortium name="WormBaseParasite"/>
        </authorList>
    </citation>
    <scope>IDENTIFICATION</scope>
</reference>
<dbReference type="WBParaSite" id="jg8758">
    <property type="protein sequence ID" value="jg8758"/>
    <property type="gene ID" value="jg8758"/>
</dbReference>
<evidence type="ECO:0000313" key="4">
    <source>
        <dbReference type="WBParaSite" id="jg8758"/>
    </source>
</evidence>
<feature type="compositionally biased region" description="Basic residues" evidence="1">
    <location>
        <begin position="88"/>
        <end position="109"/>
    </location>
</feature>
<proteinExistence type="predicted"/>
<evidence type="ECO:0000256" key="2">
    <source>
        <dbReference type="SAM" id="Phobius"/>
    </source>
</evidence>
<keyword evidence="3" id="KW-1185">Reference proteome</keyword>
<accession>A0A915ES69</accession>
<sequence>MSILLELPITIVQRARMSRSRPAKNAVEIEGMIAVFLLEFTSLASVCFSHLFSTGDQGMNLFSSWRTAIWTFLVFYAAFSVFIQCGKGKKKGKGKAKKGKAGSKKHFVKQTKTSRAPPPLPPPVEVPPPSTQGSNVPESDLGTRTNSISADSQDSKEHPLPPPPPQPKLAKKAVVVPSKVEKVNKQQSGQKSSTQPSEAFYEKCDDLTPAPLLNLCALQDYKKV</sequence>
<feature type="compositionally biased region" description="Pro residues" evidence="1">
    <location>
        <begin position="116"/>
        <end position="130"/>
    </location>
</feature>
<protein>
    <submittedName>
        <fullName evidence="4">Uncharacterized protein</fullName>
    </submittedName>
</protein>
<evidence type="ECO:0000313" key="3">
    <source>
        <dbReference type="Proteomes" id="UP000887574"/>
    </source>
</evidence>
<feature type="region of interest" description="Disordered" evidence="1">
    <location>
        <begin position="88"/>
        <end position="199"/>
    </location>
</feature>
<name>A0A915ES69_9BILA</name>
<feature type="transmembrane region" description="Helical" evidence="2">
    <location>
        <begin position="64"/>
        <end position="83"/>
    </location>
</feature>
<organism evidence="3 4">
    <name type="scientific">Ditylenchus dipsaci</name>
    <dbReference type="NCBI Taxonomy" id="166011"/>
    <lineage>
        <taxon>Eukaryota</taxon>
        <taxon>Metazoa</taxon>
        <taxon>Ecdysozoa</taxon>
        <taxon>Nematoda</taxon>
        <taxon>Chromadorea</taxon>
        <taxon>Rhabditida</taxon>
        <taxon>Tylenchina</taxon>
        <taxon>Tylenchomorpha</taxon>
        <taxon>Sphaerularioidea</taxon>
        <taxon>Anguinidae</taxon>
        <taxon>Anguininae</taxon>
        <taxon>Ditylenchus</taxon>
    </lineage>
</organism>
<dbReference type="AlphaFoldDB" id="A0A915ES69"/>
<keyword evidence="2" id="KW-0472">Membrane</keyword>
<feature type="transmembrane region" description="Helical" evidence="2">
    <location>
        <begin position="26"/>
        <end position="52"/>
    </location>
</feature>
<evidence type="ECO:0000256" key="1">
    <source>
        <dbReference type="SAM" id="MobiDB-lite"/>
    </source>
</evidence>
<feature type="compositionally biased region" description="Polar residues" evidence="1">
    <location>
        <begin position="131"/>
        <end position="152"/>
    </location>
</feature>
<dbReference type="Proteomes" id="UP000887574">
    <property type="component" value="Unplaced"/>
</dbReference>
<feature type="compositionally biased region" description="Polar residues" evidence="1">
    <location>
        <begin position="185"/>
        <end position="197"/>
    </location>
</feature>
<keyword evidence="2" id="KW-0812">Transmembrane</keyword>
<keyword evidence="2" id="KW-1133">Transmembrane helix</keyword>